<dbReference type="Proteomes" id="UP000182060">
    <property type="component" value="Chromosome"/>
</dbReference>
<reference evidence="1" key="1">
    <citation type="journal article" date="2017" name="Appl. Environ. Microbiol.">
        <title>Microdiversification of a pelagic Polynucleobacter species is mainly driven by acquisition of genomic islands from a partially interspecific gene pool.</title>
        <authorList>
            <person name="Hoetzinger M."/>
            <person name="Hahn M.W."/>
            <person name="Jezberova J."/>
            <person name="Schmidt J."/>
            <person name="Koll U."/>
        </authorList>
    </citation>
    <scope>NUCLEOTIDE SEQUENCE</scope>
    <source>
        <strain evidence="1">MWH-RechtKol4</strain>
    </source>
</reference>
<evidence type="ECO:0000313" key="2">
    <source>
        <dbReference type="Proteomes" id="UP000182060"/>
    </source>
</evidence>
<protein>
    <submittedName>
        <fullName evidence="1">Uncharacterized protein</fullName>
    </submittedName>
</protein>
<dbReference type="AlphaFoldDB" id="A0AAC9ISM9"/>
<organism evidence="1 2">
    <name type="scientific">Polynucleobacter asymbioticus</name>
    <dbReference type="NCBI Taxonomy" id="576611"/>
    <lineage>
        <taxon>Bacteria</taxon>
        <taxon>Pseudomonadati</taxon>
        <taxon>Pseudomonadota</taxon>
        <taxon>Betaproteobacteria</taxon>
        <taxon>Burkholderiales</taxon>
        <taxon>Burkholderiaceae</taxon>
        <taxon>Polynucleobacter</taxon>
    </lineage>
</organism>
<accession>A0AAC9ISM9</accession>
<evidence type="ECO:0000313" key="1">
    <source>
        <dbReference type="EMBL" id="APC01130.1"/>
    </source>
</evidence>
<dbReference type="EMBL" id="CP015017">
    <property type="protein sequence ID" value="APC01130.1"/>
    <property type="molecule type" value="Genomic_DNA"/>
</dbReference>
<name>A0AAC9ISM9_9BURK</name>
<gene>
    <name evidence="1" type="ORF">AOC25_05635</name>
</gene>
<proteinExistence type="predicted"/>
<sequence>MDFGKPLADVAIGHRDTSLGRDSPAQAALPILIKCNSWLLLPMPHQGAVAAPHETDGFQSFRYKCSFGKLIAQEGGSPSRELPISQHNRRFSLFFTLSK</sequence>